<protein>
    <recommendedName>
        <fullName evidence="4">Lipoprotein</fullName>
    </recommendedName>
</protein>
<evidence type="ECO:0000313" key="3">
    <source>
        <dbReference type="Proteomes" id="UP000321485"/>
    </source>
</evidence>
<reference evidence="2 3" key="1">
    <citation type="journal article" date="2015" name="Stand. Genomic Sci.">
        <title>Genomic Encyclopedia of Bacterial and Archaeal Type Strains, Phase III: the genomes of soil and plant-associated and newly described type strains.</title>
        <authorList>
            <person name="Whitman W.B."/>
            <person name="Woyke T."/>
            <person name="Klenk H.P."/>
            <person name="Zhou Y."/>
            <person name="Lilburn T.G."/>
            <person name="Beck B.J."/>
            <person name="De Vos P."/>
            <person name="Vandamme P."/>
            <person name="Eisen J.A."/>
            <person name="Garrity G."/>
            <person name="Hugenholtz P."/>
            <person name="Kyrpides N.C."/>
        </authorList>
    </citation>
    <scope>NUCLEOTIDE SEQUENCE [LARGE SCALE GENOMIC DNA]</scope>
    <source>
        <strain evidence="2 3">DSM 64</strain>
    </source>
</reference>
<evidence type="ECO:0000256" key="1">
    <source>
        <dbReference type="SAM" id="SignalP"/>
    </source>
</evidence>
<feature type="chain" id="PRO_5021713487" description="Lipoprotein" evidence="1">
    <location>
        <begin position="26"/>
        <end position="229"/>
    </location>
</feature>
<sequence length="229" mass="23953">MNPSAAPRLRAALRLLSIGCAFALAACSSQPPVPDWQMNAQGASQKAIEAYLSGNARVEKLEWDRARAEVARTGRPDLLARLELMRCAAQVASLVTEPCERFEALRADAAAPEQAYADYLAGRVQAGHVALLPPAQRAVATAGNAATLAGIADPLSRLVAAGVLLQTGHASPAVIATATDTASAQGWRRPLMAWLLLQVQRAEAAGDTAAADALRRRVGVVEQSGSTSR</sequence>
<organism evidence="2 3">
    <name type="scientific">Acidovorax delafieldii</name>
    <name type="common">Pseudomonas delafieldii</name>
    <dbReference type="NCBI Taxonomy" id="47920"/>
    <lineage>
        <taxon>Bacteria</taxon>
        <taxon>Pseudomonadati</taxon>
        <taxon>Pseudomonadota</taxon>
        <taxon>Betaproteobacteria</taxon>
        <taxon>Burkholderiales</taxon>
        <taxon>Comamonadaceae</taxon>
        <taxon>Acidovorax</taxon>
    </lineage>
</organism>
<name>A0A561XEU6_ACIDE</name>
<dbReference type="AlphaFoldDB" id="A0A561XEU6"/>
<dbReference type="RefSeq" id="WP_425291790.1">
    <property type="nucleotide sequence ID" value="NZ_VJWE01000016.1"/>
</dbReference>
<keyword evidence="1" id="KW-0732">Signal</keyword>
<dbReference type="Proteomes" id="UP000321485">
    <property type="component" value="Unassembled WGS sequence"/>
</dbReference>
<evidence type="ECO:0000313" key="2">
    <source>
        <dbReference type="EMBL" id="TWG34649.1"/>
    </source>
</evidence>
<evidence type="ECO:0008006" key="4">
    <source>
        <dbReference type="Google" id="ProtNLM"/>
    </source>
</evidence>
<dbReference type="GeneID" id="51112691"/>
<comment type="caution">
    <text evidence="2">The sequence shown here is derived from an EMBL/GenBank/DDBJ whole genome shotgun (WGS) entry which is preliminary data.</text>
</comment>
<proteinExistence type="predicted"/>
<feature type="signal peptide" evidence="1">
    <location>
        <begin position="1"/>
        <end position="25"/>
    </location>
</feature>
<dbReference type="EMBL" id="VJWE01000016">
    <property type="protein sequence ID" value="TWG34649.1"/>
    <property type="molecule type" value="Genomic_DNA"/>
</dbReference>
<accession>A0A561XEU6</accession>
<gene>
    <name evidence="2" type="ORF">ATF69_3650</name>
</gene>